<protein>
    <submittedName>
        <fullName evidence="2">Hypothetical membrane associated protein</fullName>
    </submittedName>
</protein>
<dbReference type="InterPro" id="IPR036388">
    <property type="entry name" value="WH-like_DNA-bd_sf"/>
</dbReference>
<dbReference type="PROSITE" id="PS50943">
    <property type="entry name" value="HTH_CROC1"/>
    <property type="match status" value="1"/>
</dbReference>
<dbReference type="SUPFAM" id="SSF46785">
    <property type="entry name" value="Winged helix' DNA-binding domain"/>
    <property type="match status" value="1"/>
</dbReference>
<dbReference type="CDD" id="cd00093">
    <property type="entry name" value="HTH_XRE"/>
    <property type="match status" value="1"/>
</dbReference>
<evidence type="ECO:0000313" key="2">
    <source>
        <dbReference type="EMBL" id="SLM88798.1"/>
    </source>
</evidence>
<dbReference type="Gene3D" id="1.10.10.10">
    <property type="entry name" value="Winged helix-like DNA-binding domain superfamily/Winged helix DNA-binding domain"/>
    <property type="match status" value="1"/>
</dbReference>
<evidence type="ECO:0000313" key="3">
    <source>
        <dbReference type="Proteomes" id="UP000195981"/>
    </source>
</evidence>
<sequence length="201" mass="21879">MFAITYDQRGSTKNGDRIPELLAALERVPTRCAAERTRGDEAQVLVDRADAALDAVRAAAELGQWSIGLGIGAVETPLPTSVREARGPALRASSEALEEARRTSQVPIVVRAADTRHEGTAADAQAVLRLIGWMNRTRNTGQWRTVRALREDPSRTQAQIAEHLGVTQQTVSRSLKTSGWREESAADSLVQRLLAMIDLTS</sequence>
<organism evidence="2 3">
    <name type="scientific">Brachybacterium nesterenkovii</name>
    <dbReference type="NCBI Taxonomy" id="47847"/>
    <lineage>
        <taxon>Bacteria</taxon>
        <taxon>Bacillati</taxon>
        <taxon>Actinomycetota</taxon>
        <taxon>Actinomycetes</taxon>
        <taxon>Micrococcales</taxon>
        <taxon>Dermabacteraceae</taxon>
        <taxon>Brachybacterium</taxon>
    </lineage>
</organism>
<keyword evidence="3" id="KW-1185">Reference proteome</keyword>
<gene>
    <name evidence="2" type="ORF">FM110_02465</name>
</gene>
<evidence type="ECO:0000259" key="1">
    <source>
        <dbReference type="PROSITE" id="PS50943"/>
    </source>
</evidence>
<dbReference type="InterPro" id="IPR000835">
    <property type="entry name" value="HTH_MarR-typ"/>
</dbReference>
<dbReference type="OrthoDB" id="5184241at2"/>
<dbReference type="InterPro" id="IPR036390">
    <property type="entry name" value="WH_DNA-bd_sf"/>
</dbReference>
<dbReference type="EMBL" id="FWFG01000023">
    <property type="protein sequence ID" value="SLM88798.1"/>
    <property type="molecule type" value="Genomic_DNA"/>
</dbReference>
<dbReference type="GO" id="GO:0003700">
    <property type="term" value="F:DNA-binding transcription factor activity"/>
    <property type="evidence" value="ECO:0007669"/>
    <property type="project" value="InterPro"/>
</dbReference>
<proteinExistence type="predicted"/>
<dbReference type="RefSeq" id="WP_087102328.1">
    <property type="nucleotide sequence ID" value="NZ_FWFG01000023.1"/>
</dbReference>
<dbReference type="InterPro" id="IPR001387">
    <property type="entry name" value="Cro/C1-type_HTH"/>
</dbReference>
<accession>A0A1X6WWD7</accession>
<dbReference type="Proteomes" id="UP000195981">
    <property type="component" value="Unassembled WGS sequence"/>
</dbReference>
<reference evidence="2 3" key="1">
    <citation type="submission" date="2017-02" db="EMBL/GenBank/DDBJ databases">
        <authorList>
            <person name="Peterson S.W."/>
        </authorList>
    </citation>
    <scope>NUCLEOTIDE SEQUENCE [LARGE SCALE GENOMIC DNA]</scope>
    <source>
        <strain evidence="2 3">CIP104813</strain>
    </source>
</reference>
<feature type="domain" description="HTH cro/C1-type" evidence="1">
    <location>
        <begin position="146"/>
        <end position="173"/>
    </location>
</feature>
<dbReference type="Pfam" id="PF12802">
    <property type="entry name" value="MarR_2"/>
    <property type="match status" value="1"/>
</dbReference>
<name>A0A1X6WWD7_9MICO</name>
<dbReference type="AlphaFoldDB" id="A0A1X6WWD7"/>